<dbReference type="Proteomes" id="UP001314796">
    <property type="component" value="Unassembled WGS sequence"/>
</dbReference>
<dbReference type="NCBIfam" id="NF002231">
    <property type="entry name" value="PRK01130.1"/>
    <property type="match status" value="1"/>
</dbReference>
<evidence type="ECO:0000256" key="1">
    <source>
        <dbReference type="ARBA" id="ARBA00000056"/>
    </source>
</evidence>
<evidence type="ECO:0000256" key="6">
    <source>
        <dbReference type="ARBA" id="ARBA00023235"/>
    </source>
</evidence>
<name>A0ABS2NTC8_9FIRM</name>
<gene>
    <name evidence="8" type="ORF">JOC73_002790</name>
</gene>
<reference evidence="8 9" key="1">
    <citation type="submission" date="2021-01" db="EMBL/GenBank/DDBJ databases">
        <title>Genomic Encyclopedia of Type Strains, Phase IV (KMG-IV): sequencing the most valuable type-strain genomes for metagenomic binning, comparative biology and taxonomic classification.</title>
        <authorList>
            <person name="Goeker M."/>
        </authorList>
    </citation>
    <scope>NUCLEOTIDE SEQUENCE [LARGE SCALE GENOMIC DNA]</scope>
    <source>
        <strain evidence="8 9">DSM 25890</strain>
    </source>
</reference>
<dbReference type="SUPFAM" id="SSF51366">
    <property type="entry name" value="Ribulose-phoshate binding barrel"/>
    <property type="match status" value="1"/>
</dbReference>
<dbReference type="GO" id="GO:0047465">
    <property type="term" value="F:N-acylglucosamine-6-phosphate 2-epimerase activity"/>
    <property type="evidence" value="ECO:0007669"/>
    <property type="project" value="UniProtKB-EC"/>
</dbReference>
<organism evidence="8 9">
    <name type="scientific">Alkaliphilus hydrothermalis</name>
    <dbReference type="NCBI Taxonomy" id="1482730"/>
    <lineage>
        <taxon>Bacteria</taxon>
        <taxon>Bacillati</taxon>
        <taxon>Bacillota</taxon>
        <taxon>Clostridia</taxon>
        <taxon>Peptostreptococcales</taxon>
        <taxon>Natronincolaceae</taxon>
        <taxon>Alkaliphilus</taxon>
    </lineage>
</organism>
<evidence type="ECO:0000256" key="3">
    <source>
        <dbReference type="ARBA" id="ARBA00005081"/>
    </source>
</evidence>
<keyword evidence="9" id="KW-1185">Reference proteome</keyword>
<protein>
    <recommendedName>
        <fullName evidence="5">N-acylglucosamine-6-phosphate 2-epimerase</fullName>
        <ecNumber evidence="5">5.1.3.9</ecNumber>
    </recommendedName>
</protein>
<comment type="caution">
    <text evidence="8">The sequence shown here is derived from an EMBL/GenBank/DDBJ whole genome shotgun (WGS) entry which is preliminary data.</text>
</comment>
<comment type="function">
    <text evidence="2">Converts N-acetylmannosamine-6-phosphate (ManNAc-6-P) to N-acetylglucosamine-6-phosphate (GlcNAc-6-P).</text>
</comment>
<evidence type="ECO:0000256" key="7">
    <source>
        <dbReference type="ARBA" id="ARBA00023277"/>
    </source>
</evidence>
<dbReference type="InterPro" id="IPR013785">
    <property type="entry name" value="Aldolase_TIM"/>
</dbReference>
<dbReference type="InterPro" id="IPR007260">
    <property type="entry name" value="NanE"/>
</dbReference>
<evidence type="ECO:0000313" key="9">
    <source>
        <dbReference type="Proteomes" id="UP001314796"/>
    </source>
</evidence>
<sequence>MSMLKKGSLIVSCMVLENDPIDLYDNHFLSHMCKMIEIGGAGGIKLSDGELIRKVKQLGINIPIIGIDKVYKNKQVLITPDIEGAKKVIDSGADILSMQVVENNPDFTLDKIEAAINKIKSLYNIKIIGAISTLEEGIMAEKFGVDYVATTLAGYTPHSNKINGPDFYLVEELIKKLSIPVIAEGKYDSKEQVKKAVEMGAHSVVVGTAITRPHIITKNYCNALNEIEV</sequence>
<evidence type="ECO:0000256" key="2">
    <source>
        <dbReference type="ARBA" id="ARBA00002147"/>
    </source>
</evidence>
<evidence type="ECO:0000256" key="4">
    <source>
        <dbReference type="ARBA" id="ARBA00007439"/>
    </source>
</evidence>
<evidence type="ECO:0000256" key="5">
    <source>
        <dbReference type="ARBA" id="ARBA00013180"/>
    </source>
</evidence>
<accession>A0ABS2NTC8</accession>
<dbReference type="RefSeq" id="WP_204404193.1">
    <property type="nucleotide sequence ID" value="NZ_JAFBEE010000027.1"/>
</dbReference>
<keyword evidence="7" id="KW-0119">Carbohydrate metabolism</keyword>
<dbReference type="EMBL" id="JAFBEE010000027">
    <property type="protein sequence ID" value="MBM7616208.1"/>
    <property type="molecule type" value="Genomic_DNA"/>
</dbReference>
<comment type="pathway">
    <text evidence="3">Amino-sugar metabolism; N-acetylneuraminate degradation; D-fructose 6-phosphate from N-acetylneuraminate: step 3/5.</text>
</comment>
<keyword evidence="6 8" id="KW-0413">Isomerase</keyword>
<proteinExistence type="inferred from homology"/>
<dbReference type="Pfam" id="PF04131">
    <property type="entry name" value="NanE"/>
    <property type="match status" value="1"/>
</dbReference>
<dbReference type="PANTHER" id="PTHR36204:SF1">
    <property type="entry name" value="N-ACETYLMANNOSAMINE-6-PHOSPHATE 2-EPIMERASE-RELATED"/>
    <property type="match status" value="1"/>
</dbReference>
<comment type="similarity">
    <text evidence="4">Belongs to the NanE family.</text>
</comment>
<dbReference type="InterPro" id="IPR011060">
    <property type="entry name" value="RibuloseP-bd_barrel"/>
</dbReference>
<dbReference type="PANTHER" id="PTHR36204">
    <property type="entry name" value="N-ACETYLMANNOSAMINE-6-PHOSPHATE 2-EPIMERASE-RELATED"/>
    <property type="match status" value="1"/>
</dbReference>
<comment type="catalytic activity">
    <reaction evidence="1">
        <text>an N-acyl-D-glucosamine 6-phosphate = an N-acyl-D-mannosamine 6-phosphate</text>
        <dbReference type="Rhea" id="RHEA:23932"/>
        <dbReference type="ChEBI" id="CHEBI:57599"/>
        <dbReference type="ChEBI" id="CHEBI:57666"/>
        <dbReference type="EC" id="5.1.3.9"/>
    </reaction>
</comment>
<evidence type="ECO:0000313" key="8">
    <source>
        <dbReference type="EMBL" id="MBM7616208.1"/>
    </source>
</evidence>
<dbReference type="EC" id="5.1.3.9" evidence="5"/>
<dbReference type="Gene3D" id="3.20.20.70">
    <property type="entry name" value="Aldolase class I"/>
    <property type="match status" value="1"/>
</dbReference>